<accession>A0ABW5CJJ7</accession>
<comment type="caution">
    <text evidence="1">The sequence shown here is derived from an EMBL/GenBank/DDBJ whole genome shotgun (WGS) entry which is preliminary data.</text>
</comment>
<evidence type="ECO:0000313" key="2">
    <source>
        <dbReference type="Proteomes" id="UP001597371"/>
    </source>
</evidence>
<dbReference type="SUPFAM" id="SSF53067">
    <property type="entry name" value="Actin-like ATPase domain"/>
    <property type="match status" value="2"/>
</dbReference>
<dbReference type="Pfam" id="PF00480">
    <property type="entry name" value="ROK"/>
    <property type="match status" value="1"/>
</dbReference>
<dbReference type="PANTHER" id="PTHR18964">
    <property type="entry name" value="ROK (REPRESSOR, ORF, KINASE) FAMILY"/>
    <property type="match status" value="1"/>
</dbReference>
<reference evidence="2" key="1">
    <citation type="journal article" date="2019" name="Int. J. Syst. Evol. Microbiol.">
        <title>The Global Catalogue of Microorganisms (GCM) 10K type strain sequencing project: providing services to taxonomists for standard genome sequencing and annotation.</title>
        <authorList>
            <consortium name="The Broad Institute Genomics Platform"/>
            <consortium name="The Broad Institute Genome Sequencing Center for Infectious Disease"/>
            <person name="Wu L."/>
            <person name="Ma J."/>
        </authorList>
    </citation>
    <scope>NUCLEOTIDE SEQUENCE [LARGE SCALE GENOMIC DNA]</scope>
    <source>
        <strain evidence="2">ZS-35-S2</strain>
    </source>
</reference>
<gene>
    <name evidence="1" type="ORF">ACFSKQ_05765</name>
</gene>
<name>A0ABW5CJJ7_9HYPH</name>
<dbReference type="InterPro" id="IPR000600">
    <property type="entry name" value="ROK"/>
</dbReference>
<dbReference type="PANTHER" id="PTHR18964:SF173">
    <property type="entry name" value="GLUCOKINASE"/>
    <property type="match status" value="1"/>
</dbReference>
<dbReference type="RefSeq" id="WP_209736878.1">
    <property type="nucleotide sequence ID" value="NZ_CP072611.1"/>
</dbReference>
<dbReference type="SUPFAM" id="SSF46785">
    <property type="entry name" value="Winged helix' DNA-binding domain"/>
    <property type="match status" value="1"/>
</dbReference>
<evidence type="ECO:0000313" key="1">
    <source>
        <dbReference type="EMBL" id="MFD2236973.1"/>
    </source>
</evidence>
<dbReference type="EMBL" id="JBHUIJ010000006">
    <property type="protein sequence ID" value="MFD2236973.1"/>
    <property type="molecule type" value="Genomic_DNA"/>
</dbReference>
<proteinExistence type="predicted"/>
<dbReference type="Gene3D" id="1.10.10.10">
    <property type="entry name" value="Winged helix-like DNA-binding domain superfamily/Winged helix DNA-binding domain"/>
    <property type="match status" value="1"/>
</dbReference>
<dbReference type="Gene3D" id="3.30.420.40">
    <property type="match status" value="2"/>
</dbReference>
<keyword evidence="2" id="KW-1185">Reference proteome</keyword>
<dbReference type="Proteomes" id="UP001597371">
    <property type="component" value="Unassembled WGS sequence"/>
</dbReference>
<sequence length="406" mass="42868">MLSKADAEAVRLQNRRLAIDHFRHFALSTRRRMSEETGLSLSAASSIASDLVREGVLAEAEAAPAPSRRGRPEVSLSLRPGMARIAAIKVTVGEIGVAVADYAGAVQARARADLDLGGLDREAFVAGMVALMEEALAGCAGSAPLRRIVVAVQGVTDSTSRRLLWSPILRARGIDIATPLEARFGAPATVLNDCGLMPERFRWSGEIDVANFATLFIGFGVGMGLKLSGITFRGAQSSAVEFGHLNHIPGGDLCRCGNRGCIEAYAGDYAIWRAARGPDDDHFGRRVRDAEMRELAESARAGEARSRAAFERAGEALGYGLGRMFTLIDPLPVVFVGSGALAMDLLEPAIRRGIAESAIEGVGSDTPFFVFPDSDELLLDASLAFGLACVDEAVSKAAPALDEAAA</sequence>
<protein>
    <submittedName>
        <fullName evidence="1">ROK family protein</fullName>
    </submittedName>
</protein>
<organism evidence="1 2">
    <name type="scientific">Aureimonas populi</name>
    <dbReference type="NCBI Taxonomy" id="1701758"/>
    <lineage>
        <taxon>Bacteria</taxon>
        <taxon>Pseudomonadati</taxon>
        <taxon>Pseudomonadota</taxon>
        <taxon>Alphaproteobacteria</taxon>
        <taxon>Hyphomicrobiales</taxon>
        <taxon>Aurantimonadaceae</taxon>
        <taxon>Aureimonas</taxon>
    </lineage>
</organism>
<dbReference type="InterPro" id="IPR043129">
    <property type="entry name" value="ATPase_NBD"/>
</dbReference>
<dbReference type="InterPro" id="IPR036388">
    <property type="entry name" value="WH-like_DNA-bd_sf"/>
</dbReference>
<dbReference type="InterPro" id="IPR036390">
    <property type="entry name" value="WH_DNA-bd_sf"/>
</dbReference>